<evidence type="ECO:0000256" key="1">
    <source>
        <dbReference type="SAM" id="SignalP"/>
    </source>
</evidence>
<proteinExistence type="predicted"/>
<evidence type="ECO:0000313" key="2">
    <source>
        <dbReference type="EMBL" id="WRQ88840.1"/>
    </source>
</evidence>
<dbReference type="EMBL" id="CP139781">
    <property type="protein sequence ID" value="WRQ88840.1"/>
    <property type="molecule type" value="Genomic_DNA"/>
</dbReference>
<organism evidence="3 4">
    <name type="scientific">Actomonas aquatica</name>
    <dbReference type="NCBI Taxonomy" id="2866162"/>
    <lineage>
        <taxon>Bacteria</taxon>
        <taxon>Pseudomonadati</taxon>
        <taxon>Verrucomicrobiota</taxon>
        <taxon>Opitutia</taxon>
        <taxon>Opitutales</taxon>
        <taxon>Opitutaceae</taxon>
        <taxon>Actomonas</taxon>
    </lineage>
</organism>
<reference evidence="3 4" key="2">
    <citation type="submission" date="2023-12" db="EMBL/GenBank/DDBJ databases">
        <title>Description of an unclassified Opitutus bacterium of Verrucomicrobiota.</title>
        <authorList>
            <person name="Zhang D.-F."/>
        </authorList>
    </citation>
    <scope>NUCLEOTIDE SEQUENCE [LARGE SCALE GENOMIC DNA]</scope>
    <source>
        <strain evidence="3 4">WL0086</strain>
    </source>
</reference>
<reference evidence="3 4" key="1">
    <citation type="submission" date="2021-08" db="EMBL/GenBank/DDBJ databases">
        <authorList>
            <person name="Zhang D."/>
            <person name="Zhang A."/>
            <person name="Wang L."/>
        </authorList>
    </citation>
    <scope>NUCLEOTIDE SEQUENCE</scope>
    <source>
        <strain evidence="3 4">WL0086</strain>
    </source>
</reference>
<dbReference type="Proteomes" id="UP000738431">
    <property type="component" value="Chromosome"/>
</dbReference>
<dbReference type="RefSeq" id="WP_221033308.1">
    <property type="nucleotide sequence ID" value="NZ_CP139781.1"/>
</dbReference>
<keyword evidence="4" id="KW-1185">Reference proteome</keyword>
<gene>
    <name evidence="2" type="ORF">K1X11_005445</name>
    <name evidence="3" type="ORF">K1X11_005475</name>
</gene>
<protein>
    <recommendedName>
        <fullName evidence="5">Secretin/TonB short N-terminal domain-containing protein</fullName>
    </recommendedName>
</protein>
<feature type="signal peptide" evidence="1">
    <location>
        <begin position="1"/>
        <end position="21"/>
    </location>
</feature>
<evidence type="ECO:0000313" key="3">
    <source>
        <dbReference type="EMBL" id="WRQ88846.1"/>
    </source>
</evidence>
<evidence type="ECO:0000313" key="4">
    <source>
        <dbReference type="Proteomes" id="UP000738431"/>
    </source>
</evidence>
<accession>A0ABZ1CBM2</accession>
<evidence type="ECO:0008006" key="5">
    <source>
        <dbReference type="Google" id="ProtNLM"/>
    </source>
</evidence>
<feature type="chain" id="PRO_5045034416" description="Secretin/TonB short N-terminal domain-containing protein" evidence="1">
    <location>
        <begin position="22"/>
        <end position="136"/>
    </location>
</feature>
<name>A0ABZ1CBM2_9BACT</name>
<keyword evidence="1" id="KW-0732">Signal</keyword>
<sequence length="136" mass="14812">MAAFRSGLLFVAGLHCSIAIAQSNHGTASQPLAQQFEGEIHKVDGRIKFSNARLGSIVREFADANRVEFTVTQEASSLRFSGELALGDIDRFMSALTEVLPVRVTRESQYAYRIAVVVKEPNQPAQPTPGLAPRRG</sequence>
<dbReference type="EMBL" id="CP139781">
    <property type="protein sequence ID" value="WRQ88846.1"/>
    <property type="molecule type" value="Genomic_DNA"/>
</dbReference>